<proteinExistence type="predicted"/>
<protein>
    <recommendedName>
        <fullName evidence="3">Glycosyl hydrolase family 28</fullName>
    </recommendedName>
</protein>
<keyword evidence="2" id="KW-1185">Reference proteome</keyword>
<evidence type="ECO:0008006" key="3">
    <source>
        <dbReference type="Google" id="ProtNLM"/>
    </source>
</evidence>
<dbReference type="Proteomes" id="UP000292564">
    <property type="component" value="Unassembled WGS sequence"/>
</dbReference>
<accession>A0A4Q7ZLC2</accession>
<dbReference type="AlphaFoldDB" id="A0A4Q7ZLC2"/>
<evidence type="ECO:0000313" key="1">
    <source>
        <dbReference type="EMBL" id="RZU51760.1"/>
    </source>
</evidence>
<comment type="caution">
    <text evidence="1">The sequence shown here is derived from an EMBL/GenBank/DDBJ whole genome shotgun (WGS) entry which is preliminary data.</text>
</comment>
<dbReference type="InterPro" id="IPR011050">
    <property type="entry name" value="Pectin_lyase_fold/virulence"/>
</dbReference>
<name>A0A4Q7ZLC2_9ACTN</name>
<sequence>MIHRPVLSADAARNRRVLQEALDSAPGGKLELPPGTHPIDDGLRVPTGWTLRGGEVTGANGGAPGTWLVGTGATGHPVLHVLGSDVSISDLGLRPPPADPGEHGGDRGTAITIGEYLYAAPPTWLARVDVRRVHVSRPAERHANCIAVMGAVRDVTLHDITVRGGYTGVAVHWGAVGTGVATISGPTYHPHRLTVTDLRVRDAVEGFYLSSVHDVRVAGACLRDVEMGFRLLPGDNTDRFVAVPDVGARIEIADVCVRWHGPRYAVRIAGWGRSEVDGVVSLLRYTETVIRDCRLAGIGGADSWSPIVVERAAGVELRGVRFDTATDDCCPLGARA</sequence>
<dbReference type="Gene3D" id="2.160.20.10">
    <property type="entry name" value="Single-stranded right-handed beta-helix, Pectin lyase-like"/>
    <property type="match status" value="1"/>
</dbReference>
<reference evidence="1 2" key="1">
    <citation type="submission" date="2019-02" db="EMBL/GenBank/DDBJ databases">
        <title>Sequencing the genomes of 1000 actinobacteria strains.</title>
        <authorList>
            <person name="Klenk H.-P."/>
        </authorList>
    </citation>
    <scope>NUCLEOTIDE SEQUENCE [LARGE SCALE GENOMIC DNA]</scope>
    <source>
        <strain evidence="1 2">DSM 45162</strain>
    </source>
</reference>
<gene>
    <name evidence="1" type="ORF">EV385_3593</name>
</gene>
<dbReference type="SUPFAM" id="SSF51126">
    <property type="entry name" value="Pectin lyase-like"/>
    <property type="match status" value="1"/>
</dbReference>
<dbReference type="RefSeq" id="WP_130510482.1">
    <property type="nucleotide sequence ID" value="NZ_SHKY01000001.1"/>
</dbReference>
<organism evidence="1 2">
    <name type="scientific">Krasilnikovia cinnamomea</name>
    <dbReference type="NCBI Taxonomy" id="349313"/>
    <lineage>
        <taxon>Bacteria</taxon>
        <taxon>Bacillati</taxon>
        <taxon>Actinomycetota</taxon>
        <taxon>Actinomycetes</taxon>
        <taxon>Micromonosporales</taxon>
        <taxon>Micromonosporaceae</taxon>
        <taxon>Krasilnikovia</taxon>
    </lineage>
</organism>
<evidence type="ECO:0000313" key="2">
    <source>
        <dbReference type="Proteomes" id="UP000292564"/>
    </source>
</evidence>
<dbReference type="OrthoDB" id="3278650at2"/>
<dbReference type="EMBL" id="SHKY01000001">
    <property type="protein sequence ID" value="RZU51760.1"/>
    <property type="molecule type" value="Genomic_DNA"/>
</dbReference>
<dbReference type="InterPro" id="IPR012334">
    <property type="entry name" value="Pectin_lyas_fold"/>
</dbReference>